<reference evidence="1" key="1">
    <citation type="journal article" date="2020" name="Nature">
        <title>Giant virus diversity and host interactions through global metagenomics.</title>
        <authorList>
            <person name="Schulz F."/>
            <person name="Roux S."/>
            <person name="Paez-Espino D."/>
            <person name="Jungbluth S."/>
            <person name="Walsh D.A."/>
            <person name="Denef V.J."/>
            <person name="McMahon K.D."/>
            <person name="Konstantinidis K.T."/>
            <person name="Eloe-Fadrosh E.A."/>
            <person name="Kyrpides N.C."/>
            <person name="Woyke T."/>
        </authorList>
    </citation>
    <scope>NUCLEOTIDE SEQUENCE</scope>
    <source>
        <strain evidence="1">GVMAG-M-3300010354-11</strain>
    </source>
</reference>
<protein>
    <submittedName>
        <fullName evidence="1">Uncharacterized protein</fullName>
    </submittedName>
</protein>
<sequence>MEVLTFKDAIERKCAIFEEKVPEKSFTHDELVTYIETSKQKNTMRFANDEVFLMVIDHVYPLVCDIQRYVTDFGYMNTFSYGDMYKIVQKCVSYDINEEDTNDDDDDEDDDITNF</sequence>
<accession>A0A6C0BFX6</accession>
<proteinExistence type="predicted"/>
<organism evidence="1">
    <name type="scientific">viral metagenome</name>
    <dbReference type="NCBI Taxonomy" id="1070528"/>
    <lineage>
        <taxon>unclassified sequences</taxon>
        <taxon>metagenomes</taxon>
        <taxon>organismal metagenomes</taxon>
    </lineage>
</organism>
<dbReference type="EMBL" id="MN739142">
    <property type="protein sequence ID" value="QHS90681.1"/>
    <property type="molecule type" value="Genomic_DNA"/>
</dbReference>
<evidence type="ECO:0000313" key="1">
    <source>
        <dbReference type="EMBL" id="QHS90681.1"/>
    </source>
</evidence>
<name>A0A6C0BFX6_9ZZZZ</name>
<dbReference type="AlphaFoldDB" id="A0A6C0BFX6"/>